<dbReference type="PANTHER" id="PTHR33915">
    <property type="entry name" value="OSJNBA0033G05.11 PROTEIN"/>
    <property type="match status" value="1"/>
</dbReference>
<dbReference type="Gene3D" id="1.10.150.50">
    <property type="entry name" value="Transcription Factor, Ets-1"/>
    <property type="match status" value="1"/>
</dbReference>
<evidence type="ECO:0000259" key="1">
    <source>
        <dbReference type="Pfam" id="PF07647"/>
    </source>
</evidence>
<dbReference type="InterPro" id="IPR013761">
    <property type="entry name" value="SAM/pointed_sf"/>
</dbReference>
<dbReference type="EMBL" id="JAXIOK010000005">
    <property type="protein sequence ID" value="KAK4771348.1"/>
    <property type="molecule type" value="Genomic_DNA"/>
</dbReference>
<comment type="caution">
    <text evidence="2">The sequence shown here is derived from an EMBL/GenBank/DDBJ whole genome shotgun (WGS) entry which is preliminary data.</text>
</comment>
<feature type="domain" description="SAM" evidence="1">
    <location>
        <begin position="19"/>
        <end position="60"/>
    </location>
</feature>
<reference evidence="2 3" key="1">
    <citation type="journal article" date="2023" name="Hortic Res">
        <title>Pangenome of water caltrop reveals structural variations and asymmetric subgenome divergence after allopolyploidization.</title>
        <authorList>
            <person name="Zhang X."/>
            <person name="Chen Y."/>
            <person name="Wang L."/>
            <person name="Yuan Y."/>
            <person name="Fang M."/>
            <person name="Shi L."/>
            <person name="Lu R."/>
            <person name="Comes H.P."/>
            <person name="Ma Y."/>
            <person name="Chen Y."/>
            <person name="Huang G."/>
            <person name="Zhou Y."/>
            <person name="Zheng Z."/>
            <person name="Qiu Y."/>
        </authorList>
    </citation>
    <scope>NUCLEOTIDE SEQUENCE [LARGE SCALE GENOMIC DNA]</scope>
    <source>
        <tissue evidence="2">Roots</tissue>
    </source>
</reference>
<evidence type="ECO:0000313" key="2">
    <source>
        <dbReference type="EMBL" id="KAK4771348.1"/>
    </source>
</evidence>
<dbReference type="PANTHER" id="PTHR33915:SF3">
    <property type="entry name" value="STERILE ALPHA MOTIF (SAM) DOMAIN PROTEIN"/>
    <property type="match status" value="1"/>
</dbReference>
<dbReference type="SUPFAM" id="SSF47769">
    <property type="entry name" value="SAM/Pointed domain"/>
    <property type="match status" value="1"/>
</dbReference>
<dbReference type="CDD" id="cd09487">
    <property type="entry name" value="SAM_superfamily"/>
    <property type="match status" value="1"/>
</dbReference>
<proteinExistence type="predicted"/>
<name>A0AAN7QNQ4_9MYRT</name>
<dbReference type="Proteomes" id="UP001345219">
    <property type="component" value="Chromosome 24"/>
</dbReference>
<sequence length="213" mass="24005">MDWFTWLSKTGLEPALVYEYSLAFTRNELEEDDIAYLDHEFLLSMGFSIAKHRLEILKLARKHRVCRRHHLLPRILVSIRNSKRRVENYIRRWIGCQDDEDPSSALVLVRKDDCSSDGEPGNTLLKRKMKRKKKMASVAAAAGGGSAGNSGAGAVAGRLLLTDGRSTPVRESPVVCPTKKKNKKKYGVEEEYLSGGGVDEIRWDSLFQDLKPT</sequence>
<accession>A0AAN7QNQ4</accession>
<protein>
    <recommendedName>
        <fullName evidence="1">SAM domain-containing protein</fullName>
    </recommendedName>
</protein>
<keyword evidence="3" id="KW-1185">Reference proteome</keyword>
<organism evidence="2 3">
    <name type="scientific">Trapa incisa</name>
    <dbReference type="NCBI Taxonomy" id="236973"/>
    <lineage>
        <taxon>Eukaryota</taxon>
        <taxon>Viridiplantae</taxon>
        <taxon>Streptophyta</taxon>
        <taxon>Embryophyta</taxon>
        <taxon>Tracheophyta</taxon>
        <taxon>Spermatophyta</taxon>
        <taxon>Magnoliopsida</taxon>
        <taxon>eudicotyledons</taxon>
        <taxon>Gunneridae</taxon>
        <taxon>Pentapetalae</taxon>
        <taxon>rosids</taxon>
        <taxon>malvids</taxon>
        <taxon>Myrtales</taxon>
        <taxon>Lythraceae</taxon>
        <taxon>Trapa</taxon>
    </lineage>
</organism>
<evidence type="ECO:0000313" key="3">
    <source>
        <dbReference type="Proteomes" id="UP001345219"/>
    </source>
</evidence>
<dbReference type="InterPro" id="IPR001660">
    <property type="entry name" value="SAM"/>
</dbReference>
<dbReference type="Pfam" id="PF07647">
    <property type="entry name" value="SAM_2"/>
    <property type="match status" value="1"/>
</dbReference>
<dbReference type="AlphaFoldDB" id="A0AAN7QNQ4"/>
<gene>
    <name evidence="2" type="ORF">SAY87_031880</name>
</gene>